<evidence type="ECO:0000313" key="1">
    <source>
        <dbReference type="EMBL" id="MFC3033619.1"/>
    </source>
</evidence>
<comment type="caution">
    <text evidence="1">The sequence shown here is derived from an EMBL/GenBank/DDBJ whole genome shotgun (WGS) entry which is preliminary data.</text>
</comment>
<organism evidence="1 2">
    <name type="scientific">Pseudoalteromonas fenneropenaei</name>
    <dbReference type="NCBI Taxonomy" id="1737459"/>
    <lineage>
        <taxon>Bacteria</taxon>
        <taxon>Pseudomonadati</taxon>
        <taxon>Pseudomonadota</taxon>
        <taxon>Gammaproteobacteria</taxon>
        <taxon>Alteromonadales</taxon>
        <taxon>Pseudoalteromonadaceae</taxon>
        <taxon>Pseudoalteromonas</taxon>
    </lineage>
</organism>
<name>A0ABV7CLX4_9GAMM</name>
<protein>
    <submittedName>
        <fullName evidence="1">Uncharacterized protein</fullName>
    </submittedName>
</protein>
<evidence type="ECO:0000313" key="2">
    <source>
        <dbReference type="Proteomes" id="UP001595453"/>
    </source>
</evidence>
<dbReference type="EMBL" id="JBHRSD010000024">
    <property type="protein sequence ID" value="MFC3033619.1"/>
    <property type="molecule type" value="Genomic_DNA"/>
</dbReference>
<proteinExistence type="predicted"/>
<gene>
    <name evidence="1" type="ORF">ACFOEE_13915</name>
</gene>
<dbReference type="Proteomes" id="UP001595453">
    <property type="component" value="Unassembled WGS sequence"/>
</dbReference>
<accession>A0ABV7CLX4</accession>
<sequence>MFVALKWDHQIAKHFIGWIVVECSAVSEKFGLPQALPPRRDIAYFVDSETAEADAKAFAAYKNNELEWSTESQYAPYLSDHHGYCHYAWDHCYLKELVHYAVLYWEDGHHITPTPHRDDVAYFLCQQNAALDAAAFAQFKLAQAQPD</sequence>
<reference evidence="2" key="1">
    <citation type="journal article" date="2019" name="Int. J. Syst. Evol. Microbiol.">
        <title>The Global Catalogue of Microorganisms (GCM) 10K type strain sequencing project: providing services to taxonomists for standard genome sequencing and annotation.</title>
        <authorList>
            <consortium name="The Broad Institute Genomics Platform"/>
            <consortium name="The Broad Institute Genome Sequencing Center for Infectious Disease"/>
            <person name="Wu L."/>
            <person name="Ma J."/>
        </authorList>
    </citation>
    <scope>NUCLEOTIDE SEQUENCE [LARGE SCALE GENOMIC DNA]</scope>
    <source>
        <strain evidence="2">KCTC 42730</strain>
    </source>
</reference>
<keyword evidence="2" id="KW-1185">Reference proteome</keyword>
<dbReference type="RefSeq" id="WP_377125348.1">
    <property type="nucleotide sequence ID" value="NZ_JBHRSD010000024.1"/>
</dbReference>